<accession>A0AA37PBB5</accession>
<dbReference type="RefSeq" id="XP_049131424.1">
    <property type="nucleotide sequence ID" value="XM_049275467.1"/>
</dbReference>
<protein>
    <submittedName>
        <fullName evidence="1">Uncharacterized protein</fullName>
    </submittedName>
</protein>
<evidence type="ECO:0000313" key="1">
    <source>
        <dbReference type="EMBL" id="GKT49074.1"/>
    </source>
</evidence>
<comment type="caution">
    <text evidence="1">The sequence shown here is derived from an EMBL/GenBank/DDBJ whole genome shotgun (WGS) entry which is preliminary data.</text>
</comment>
<gene>
    <name evidence="1" type="ORF">ColSpa_09255</name>
</gene>
<organism evidence="1 2">
    <name type="scientific">Colletotrichum spaethianum</name>
    <dbReference type="NCBI Taxonomy" id="700344"/>
    <lineage>
        <taxon>Eukaryota</taxon>
        <taxon>Fungi</taxon>
        <taxon>Dikarya</taxon>
        <taxon>Ascomycota</taxon>
        <taxon>Pezizomycotina</taxon>
        <taxon>Sordariomycetes</taxon>
        <taxon>Hypocreomycetidae</taxon>
        <taxon>Glomerellales</taxon>
        <taxon>Glomerellaceae</taxon>
        <taxon>Colletotrichum</taxon>
        <taxon>Colletotrichum spaethianum species complex</taxon>
    </lineage>
</organism>
<dbReference type="AlphaFoldDB" id="A0AA37PBB5"/>
<proteinExistence type="predicted"/>
<evidence type="ECO:0000313" key="2">
    <source>
        <dbReference type="Proteomes" id="UP001055115"/>
    </source>
</evidence>
<reference evidence="1 2" key="1">
    <citation type="submission" date="2022-03" db="EMBL/GenBank/DDBJ databases">
        <title>Genome data of Colletotrichum spp.</title>
        <authorList>
            <person name="Utami Y.D."/>
            <person name="Hiruma K."/>
        </authorList>
    </citation>
    <scope>NUCLEOTIDE SEQUENCE [LARGE SCALE GENOMIC DNA]</scope>
    <source>
        <strain evidence="1 2">MAFF 239500</strain>
    </source>
</reference>
<dbReference type="Proteomes" id="UP001055115">
    <property type="component" value="Unassembled WGS sequence"/>
</dbReference>
<keyword evidence="2" id="KW-1185">Reference proteome</keyword>
<name>A0AA37PBB5_9PEZI</name>
<sequence length="180" mass="20085">MNWLKWTADDVLLRQRVLGPVWCSAYHHESRIIMRVKFGDAKVIERPDRINQYYRRCSLRKKGQLAAEDVPKEDQDVKEISWMWQPEGKTQDRESWVAHRTPFFEDEDGKSILIATAGDSCLKLSTITVEGSRSKPAVSAISGFSKAVKAEDDESNGPGGMGNGWGSSIAGALALAIFDI</sequence>
<dbReference type="GeneID" id="73330057"/>
<dbReference type="EMBL" id="BQXU01000027">
    <property type="protein sequence ID" value="GKT49074.1"/>
    <property type="molecule type" value="Genomic_DNA"/>
</dbReference>